<dbReference type="EMBL" id="GBRH01181838">
    <property type="protein sequence ID" value="JAE16058.1"/>
    <property type="molecule type" value="Transcribed_RNA"/>
</dbReference>
<reference evidence="1" key="1">
    <citation type="submission" date="2014-09" db="EMBL/GenBank/DDBJ databases">
        <authorList>
            <person name="Magalhaes I.L.F."/>
            <person name="Oliveira U."/>
            <person name="Santos F.R."/>
            <person name="Vidigal T.H.D.A."/>
            <person name="Brescovit A.D."/>
            <person name="Santos A.J."/>
        </authorList>
    </citation>
    <scope>NUCLEOTIDE SEQUENCE</scope>
    <source>
        <tissue evidence="1">Shoot tissue taken approximately 20 cm above the soil surface</tissue>
    </source>
</reference>
<accession>A0A0A9G5Y5</accession>
<protein>
    <submittedName>
        <fullName evidence="1">Uncharacterized protein</fullName>
    </submittedName>
</protein>
<sequence>MISTCAPS</sequence>
<organism evidence="1">
    <name type="scientific">Arundo donax</name>
    <name type="common">Giant reed</name>
    <name type="synonym">Donax arundinaceus</name>
    <dbReference type="NCBI Taxonomy" id="35708"/>
    <lineage>
        <taxon>Eukaryota</taxon>
        <taxon>Viridiplantae</taxon>
        <taxon>Streptophyta</taxon>
        <taxon>Embryophyta</taxon>
        <taxon>Tracheophyta</taxon>
        <taxon>Spermatophyta</taxon>
        <taxon>Magnoliopsida</taxon>
        <taxon>Liliopsida</taxon>
        <taxon>Poales</taxon>
        <taxon>Poaceae</taxon>
        <taxon>PACMAD clade</taxon>
        <taxon>Arundinoideae</taxon>
        <taxon>Arundineae</taxon>
        <taxon>Arundo</taxon>
    </lineage>
</organism>
<name>A0A0A9G5Y5_ARUDO</name>
<proteinExistence type="predicted"/>
<reference evidence="1" key="2">
    <citation type="journal article" date="2015" name="Data Brief">
        <title>Shoot transcriptome of the giant reed, Arundo donax.</title>
        <authorList>
            <person name="Barrero R.A."/>
            <person name="Guerrero F.D."/>
            <person name="Moolhuijzen P."/>
            <person name="Goolsby J.A."/>
            <person name="Tidwell J."/>
            <person name="Bellgard S.E."/>
            <person name="Bellgard M.I."/>
        </authorList>
    </citation>
    <scope>NUCLEOTIDE SEQUENCE</scope>
    <source>
        <tissue evidence="1">Shoot tissue taken approximately 20 cm above the soil surface</tissue>
    </source>
</reference>
<evidence type="ECO:0000313" key="1">
    <source>
        <dbReference type="EMBL" id="JAE16058.1"/>
    </source>
</evidence>